<protein>
    <recommendedName>
        <fullName evidence="3">Calcineurin-like phosphoesterase</fullName>
    </recommendedName>
</protein>
<dbReference type="InterPro" id="IPR051918">
    <property type="entry name" value="STPP_CPPED1"/>
</dbReference>
<gene>
    <name evidence="1" type="ORF">Enr10x_37740</name>
</gene>
<name>A0A517Q9X7_9PLAN</name>
<organism evidence="1 2">
    <name type="scientific">Gimesia panareensis</name>
    <dbReference type="NCBI Taxonomy" id="2527978"/>
    <lineage>
        <taxon>Bacteria</taxon>
        <taxon>Pseudomonadati</taxon>
        <taxon>Planctomycetota</taxon>
        <taxon>Planctomycetia</taxon>
        <taxon>Planctomycetales</taxon>
        <taxon>Planctomycetaceae</taxon>
        <taxon>Gimesia</taxon>
    </lineage>
</organism>
<evidence type="ECO:0008006" key="3">
    <source>
        <dbReference type="Google" id="ProtNLM"/>
    </source>
</evidence>
<reference evidence="1 2" key="1">
    <citation type="submission" date="2019-03" db="EMBL/GenBank/DDBJ databases">
        <title>Deep-cultivation of Planctomycetes and their phenomic and genomic characterization uncovers novel biology.</title>
        <authorList>
            <person name="Wiegand S."/>
            <person name="Jogler M."/>
            <person name="Boedeker C."/>
            <person name="Pinto D."/>
            <person name="Vollmers J."/>
            <person name="Rivas-Marin E."/>
            <person name="Kohn T."/>
            <person name="Peeters S.H."/>
            <person name="Heuer A."/>
            <person name="Rast P."/>
            <person name="Oberbeckmann S."/>
            <person name="Bunk B."/>
            <person name="Jeske O."/>
            <person name="Meyerdierks A."/>
            <person name="Storesund J.E."/>
            <person name="Kallscheuer N."/>
            <person name="Luecker S."/>
            <person name="Lage O.M."/>
            <person name="Pohl T."/>
            <person name="Merkel B.J."/>
            <person name="Hornburger P."/>
            <person name="Mueller R.-W."/>
            <person name="Bruemmer F."/>
            <person name="Labrenz M."/>
            <person name="Spormann A.M."/>
            <person name="Op den Camp H."/>
            <person name="Overmann J."/>
            <person name="Amann R."/>
            <person name="Jetten M.S.M."/>
            <person name="Mascher T."/>
            <person name="Medema M.H."/>
            <person name="Devos D.P."/>
            <person name="Kaster A.-K."/>
            <person name="Ovreas L."/>
            <person name="Rohde M."/>
            <person name="Galperin M.Y."/>
            <person name="Jogler C."/>
        </authorList>
    </citation>
    <scope>NUCLEOTIDE SEQUENCE [LARGE SCALE GENOMIC DNA]</scope>
    <source>
        <strain evidence="1 2">Enr10</strain>
    </source>
</reference>
<dbReference type="SUPFAM" id="SSF56300">
    <property type="entry name" value="Metallo-dependent phosphatases"/>
    <property type="match status" value="1"/>
</dbReference>
<dbReference type="EMBL" id="CP037421">
    <property type="protein sequence ID" value="QDT28432.1"/>
    <property type="molecule type" value="Genomic_DNA"/>
</dbReference>
<dbReference type="PANTHER" id="PTHR43143">
    <property type="entry name" value="METALLOPHOSPHOESTERASE, CALCINEURIN SUPERFAMILY"/>
    <property type="match status" value="1"/>
</dbReference>
<dbReference type="PANTHER" id="PTHR43143:SF1">
    <property type="entry name" value="SERINE_THREONINE-PROTEIN PHOSPHATASE CPPED1"/>
    <property type="match status" value="1"/>
</dbReference>
<dbReference type="RefSeq" id="WP_145450939.1">
    <property type="nucleotide sequence ID" value="NZ_CP037421.1"/>
</dbReference>
<accession>A0A517Q9X7</accession>
<sequence length="288" mass="33110">MSSKIPFLGILLLLMIGSPVLGQDLQPEPDDQAAGPVTFYVMGDVPYKPVEDIQLPQQIAEIPDDAAFVVHLGDIKTGKTPCDEAVYKKVFGMLRESKQPVFIIPGDNEWNDCSNPEQAWQLWEKYFMRFDRRWQHTLPVFRQLEREENFSFVKGNVLFIGLNLVGGRVQDAAEWKQRHADDLAWVRHNLRRFGQEVNSLVLFGHAKPAKNHDDFFEPFTQDALKFQKPILYIHGDGHVWIYDRPYETKNILRVQVDQGGIAPPLKVTVTPDKTNPFQFDRRNGKPAK</sequence>
<keyword evidence="2" id="KW-1185">Reference proteome</keyword>
<proteinExistence type="predicted"/>
<dbReference type="Gene3D" id="3.60.21.10">
    <property type="match status" value="1"/>
</dbReference>
<evidence type="ECO:0000313" key="2">
    <source>
        <dbReference type="Proteomes" id="UP000315647"/>
    </source>
</evidence>
<dbReference type="AlphaFoldDB" id="A0A517Q9X7"/>
<dbReference type="InterPro" id="IPR029052">
    <property type="entry name" value="Metallo-depent_PP-like"/>
</dbReference>
<evidence type="ECO:0000313" key="1">
    <source>
        <dbReference type="EMBL" id="QDT28432.1"/>
    </source>
</evidence>
<dbReference type="Proteomes" id="UP000315647">
    <property type="component" value="Chromosome"/>
</dbReference>